<dbReference type="InterPro" id="IPR018187">
    <property type="entry name" value="Asp/Glu_racemase_AS_1"/>
</dbReference>
<evidence type="ECO:0000256" key="5">
    <source>
        <dbReference type="ARBA" id="ARBA00023235"/>
    </source>
</evidence>
<dbReference type="Gene3D" id="3.40.50.1860">
    <property type="match status" value="2"/>
</dbReference>
<comment type="pathway">
    <text evidence="7">Cell wall biogenesis; peptidoglycan biosynthesis.</text>
</comment>
<dbReference type="UniPathway" id="UPA00219"/>
<dbReference type="InterPro" id="IPR015942">
    <property type="entry name" value="Asp/Glu/hydantoin_racemase"/>
</dbReference>
<dbReference type="PROSITE" id="PS00923">
    <property type="entry name" value="ASP_GLU_RACEMASE_1"/>
    <property type="match status" value="1"/>
</dbReference>
<dbReference type="EMBL" id="FNUE01000001">
    <property type="protein sequence ID" value="SED99130.1"/>
    <property type="molecule type" value="Genomic_DNA"/>
</dbReference>
<comment type="function">
    <text evidence="7">Provides the (R)-glutamate required for cell wall biosynthesis.</text>
</comment>
<evidence type="ECO:0000256" key="6">
    <source>
        <dbReference type="ARBA" id="ARBA00023316"/>
    </source>
</evidence>
<keyword evidence="6 7" id="KW-0961">Cell wall biogenesis/degradation</keyword>
<dbReference type="PANTHER" id="PTHR21198">
    <property type="entry name" value="GLUTAMATE RACEMASE"/>
    <property type="match status" value="1"/>
</dbReference>
<evidence type="ECO:0000256" key="4">
    <source>
        <dbReference type="ARBA" id="ARBA00022984"/>
    </source>
</evidence>
<feature type="active site" description="Proton donor/acceptor" evidence="7">
    <location>
        <position position="185"/>
    </location>
</feature>
<gene>
    <name evidence="7" type="primary">murI</name>
    <name evidence="8" type="ORF">I602_1512</name>
    <name evidence="9" type="ORF">SAMN05444353_0254</name>
</gene>
<reference evidence="8 10" key="1">
    <citation type="submission" date="2015-07" db="EMBL/GenBank/DDBJ databases">
        <title>Genome of Polaribacter dokdonenesis DSW-5, isolated from seawater off Dokdo in Korea.</title>
        <authorList>
            <person name="Yoon K."/>
            <person name="Song J.Y."/>
            <person name="Kim J.F."/>
        </authorList>
    </citation>
    <scope>NUCLEOTIDE SEQUENCE [LARGE SCALE GENOMIC DNA]</scope>
    <source>
        <strain evidence="8 10">DSW-5</strain>
    </source>
</reference>
<comment type="catalytic activity">
    <reaction evidence="1 7">
        <text>L-glutamate = D-glutamate</text>
        <dbReference type="Rhea" id="RHEA:12813"/>
        <dbReference type="ChEBI" id="CHEBI:29985"/>
        <dbReference type="ChEBI" id="CHEBI:29986"/>
        <dbReference type="EC" id="5.1.1.3"/>
    </reaction>
</comment>
<dbReference type="Proteomes" id="UP000183071">
    <property type="component" value="Unassembled WGS sequence"/>
</dbReference>
<keyword evidence="11" id="KW-1185">Reference proteome</keyword>
<dbReference type="GO" id="GO:0071555">
    <property type="term" value="P:cell wall organization"/>
    <property type="evidence" value="ECO:0007669"/>
    <property type="project" value="UniProtKB-KW"/>
</dbReference>
<dbReference type="NCBIfam" id="TIGR00067">
    <property type="entry name" value="glut_race"/>
    <property type="match status" value="1"/>
</dbReference>
<keyword evidence="5 7" id="KW-0413">Isomerase</keyword>
<dbReference type="GO" id="GO:0008360">
    <property type="term" value="P:regulation of cell shape"/>
    <property type="evidence" value="ECO:0007669"/>
    <property type="project" value="UniProtKB-KW"/>
</dbReference>
<evidence type="ECO:0000256" key="1">
    <source>
        <dbReference type="ARBA" id="ARBA00001602"/>
    </source>
</evidence>
<comment type="caution">
    <text evidence="8">The sequence shown here is derived from an EMBL/GenBank/DDBJ whole genome shotgun (WGS) entry which is preliminary data.</text>
</comment>
<evidence type="ECO:0000256" key="7">
    <source>
        <dbReference type="HAMAP-Rule" id="MF_00258"/>
    </source>
</evidence>
<dbReference type="EMBL" id="LGBR01000001">
    <property type="protein sequence ID" value="KOY51952.1"/>
    <property type="molecule type" value="Genomic_DNA"/>
</dbReference>
<dbReference type="InterPro" id="IPR004391">
    <property type="entry name" value="Glu_race"/>
</dbReference>
<dbReference type="SUPFAM" id="SSF53681">
    <property type="entry name" value="Aspartate/glutamate racemase"/>
    <property type="match status" value="2"/>
</dbReference>
<dbReference type="AlphaFoldDB" id="A0A0M9CGA7"/>
<keyword evidence="3 7" id="KW-0133">Cell shape</keyword>
<dbReference type="PANTHER" id="PTHR21198:SF3">
    <property type="entry name" value="GLUTAMATE RACEMASE"/>
    <property type="match status" value="1"/>
</dbReference>
<feature type="binding site" evidence="7">
    <location>
        <begin position="186"/>
        <end position="187"/>
    </location>
    <ligand>
        <name>substrate</name>
    </ligand>
</feature>
<evidence type="ECO:0000313" key="9">
    <source>
        <dbReference type="EMBL" id="SED99130.1"/>
    </source>
</evidence>
<dbReference type="FunFam" id="3.40.50.1860:FF:000001">
    <property type="entry name" value="Glutamate racemase"/>
    <property type="match status" value="1"/>
</dbReference>
<feature type="binding site" evidence="7">
    <location>
        <begin position="44"/>
        <end position="45"/>
    </location>
    <ligand>
        <name>substrate</name>
    </ligand>
</feature>
<dbReference type="Pfam" id="PF01177">
    <property type="entry name" value="Asp_Glu_race"/>
    <property type="match status" value="1"/>
</dbReference>
<dbReference type="PATRIC" id="fig|1300348.6.peg.1511"/>
<evidence type="ECO:0000313" key="8">
    <source>
        <dbReference type="EMBL" id="KOY51952.1"/>
    </source>
</evidence>
<evidence type="ECO:0000256" key="2">
    <source>
        <dbReference type="ARBA" id="ARBA00013090"/>
    </source>
</evidence>
<dbReference type="EC" id="5.1.1.3" evidence="2 7"/>
<reference evidence="9 11" key="2">
    <citation type="submission" date="2016-10" db="EMBL/GenBank/DDBJ databases">
        <authorList>
            <person name="Varghese N."/>
            <person name="Submissions S."/>
        </authorList>
    </citation>
    <scope>NUCLEOTIDE SEQUENCE [LARGE SCALE GENOMIC DNA]</scope>
    <source>
        <strain evidence="9 11">DSW-5</strain>
    </source>
</reference>
<dbReference type="GO" id="GO:0009252">
    <property type="term" value="P:peptidoglycan biosynthetic process"/>
    <property type="evidence" value="ECO:0007669"/>
    <property type="project" value="UniProtKB-UniRule"/>
</dbReference>
<dbReference type="PROSITE" id="PS00924">
    <property type="entry name" value="ASP_GLU_RACEMASE_2"/>
    <property type="match status" value="1"/>
</dbReference>
<evidence type="ECO:0000256" key="3">
    <source>
        <dbReference type="ARBA" id="ARBA00022960"/>
    </source>
</evidence>
<dbReference type="HAMAP" id="MF_00258">
    <property type="entry name" value="Glu_racemase"/>
    <property type="match status" value="1"/>
</dbReference>
<feature type="binding site" evidence="7">
    <location>
        <begin position="12"/>
        <end position="13"/>
    </location>
    <ligand>
        <name>substrate</name>
    </ligand>
</feature>
<feature type="binding site" evidence="7">
    <location>
        <begin position="76"/>
        <end position="77"/>
    </location>
    <ligand>
        <name>substrate</name>
    </ligand>
</feature>
<evidence type="ECO:0000313" key="10">
    <source>
        <dbReference type="Proteomes" id="UP000037716"/>
    </source>
</evidence>
<sequence>MKANHNPIGFFDSGIGGTSIWKEVTTLLPNENTIYLSDSKNAPYGNKSKNTIVDLAVKNTELLLKKNCKLIVVACNTATTNAIDYLRTNYPIPFIGIEPAIKPAALKTKTKRIGILATKGTLNSSLFEKTSRTIDQQIIVKETIGTGLVELIENGKIDSIEMEELLSSYIKPLLNENIDCLVLGCTHYPYLIPAIQKITGDNLQIIDSGQAVAKQTKAILKKHYLLNESSNKGEHEFYINKNKSVLERILTSSDSKKIITELDF</sequence>
<evidence type="ECO:0000313" key="11">
    <source>
        <dbReference type="Proteomes" id="UP000183071"/>
    </source>
</evidence>
<dbReference type="InterPro" id="IPR033134">
    <property type="entry name" value="Asp/Glu_racemase_AS_2"/>
</dbReference>
<feature type="active site" description="Proton donor/acceptor" evidence="7">
    <location>
        <position position="75"/>
    </location>
</feature>
<dbReference type="STRING" id="1300348.I602_1512"/>
<protein>
    <recommendedName>
        <fullName evidence="2 7">Glutamate racemase</fullName>
        <ecNumber evidence="2 7">5.1.1.3</ecNumber>
    </recommendedName>
</protein>
<keyword evidence="4 7" id="KW-0573">Peptidoglycan synthesis</keyword>
<dbReference type="GO" id="GO:0008881">
    <property type="term" value="F:glutamate racemase activity"/>
    <property type="evidence" value="ECO:0007669"/>
    <property type="project" value="UniProtKB-UniRule"/>
</dbReference>
<dbReference type="RefSeq" id="WP_053974095.1">
    <property type="nucleotide sequence ID" value="NZ_FNUE01000001.1"/>
</dbReference>
<proteinExistence type="inferred from homology"/>
<comment type="similarity">
    <text evidence="7">Belongs to the aspartate/glutamate racemases family.</text>
</comment>
<accession>A0A0M9CGA7</accession>
<organism evidence="8 10">
    <name type="scientific">Polaribacter dokdonensis DSW-5</name>
    <dbReference type="NCBI Taxonomy" id="1300348"/>
    <lineage>
        <taxon>Bacteria</taxon>
        <taxon>Pseudomonadati</taxon>
        <taxon>Bacteroidota</taxon>
        <taxon>Flavobacteriia</taxon>
        <taxon>Flavobacteriales</taxon>
        <taxon>Flavobacteriaceae</taxon>
    </lineage>
</organism>
<dbReference type="InterPro" id="IPR001920">
    <property type="entry name" value="Asp/Glu_race"/>
</dbReference>
<dbReference type="OrthoDB" id="9801055at2"/>
<name>A0A0M9CGA7_9FLAO</name>
<dbReference type="Proteomes" id="UP000037716">
    <property type="component" value="Unassembled WGS sequence"/>
</dbReference>